<dbReference type="Proteomes" id="UP000322521">
    <property type="component" value="Unassembled WGS sequence"/>
</dbReference>
<sequence length="88" mass="10291">MSHDYCGIEITLPVLDHSFAQFIDDSNTGVLFVKNKRIYTTCNLFELLSNPMILAFYQGYTDFKFLRYAELLKKSDDVYSRLIQLEHA</sequence>
<evidence type="ECO:0000313" key="2">
    <source>
        <dbReference type="Proteomes" id="UP000322521"/>
    </source>
</evidence>
<keyword evidence="2" id="KW-1185">Reference proteome</keyword>
<gene>
    <name evidence="1" type="ORF">F4W18_01540</name>
</gene>
<name>A0A5M9P540_9VIBR</name>
<comment type="caution">
    <text evidence="1">The sequence shown here is derived from an EMBL/GenBank/DDBJ whole genome shotgun (WGS) entry which is preliminary data.</text>
</comment>
<dbReference type="EMBL" id="VXJS01000001">
    <property type="protein sequence ID" value="KAA8681256.1"/>
    <property type="molecule type" value="Genomic_DNA"/>
</dbReference>
<dbReference type="OrthoDB" id="5901358at2"/>
<reference evidence="1 2" key="1">
    <citation type="submission" date="2019-09" db="EMBL/GenBank/DDBJ databases">
        <title>Draft genome sequence of various Type strains from the CCUG.</title>
        <authorList>
            <person name="Pineiro-Iglesias B."/>
            <person name="Tunovic T."/>
            <person name="Unosson C."/>
            <person name="Inganas E."/>
            <person name="Ohlen M."/>
            <person name="Cardew S."/>
            <person name="Jensie-Markopoulos S."/>
            <person name="Salva-Serra F."/>
            <person name="Jaen-Luchoro D."/>
            <person name="Karlsson R."/>
            <person name="Svensson-Stadler L."/>
            <person name="Chun J."/>
            <person name="Moore E."/>
        </authorList>
    </citation>
    <scope>NUCLEOTIDE SEQUENCE [LARGE SCALE GENOMIC DNA]</scope>
    <source>
        <strain evidence="1 2">CCUG 56969T</strain>
    </source>
</reference>
<protein>
    <submittedName>
        <fullName evidence="1">Uncharacterized protein</fullName>
    </submittedName>
</protein>
<organism evidence="1 2">
    <name type="scientific">Vibrio gigantis</name>
    <dbReference type="NCBI Taxonomy" id="296199"/>
    <lineage>
        <taxon>Bacteria</taxon>
        <taxon>Pseudomonadati</taxon>
        <taxon>Pseudomonadota</taxon>
        <taxon>Gammaproteobacteria</taxon>
        <taxon>Vibrionales</taxon>
        <taxon>Vibrionaceae</taxon>
        <taxon>Vibrio</taxon>
    </lineage>
</organism>
<dbReference type="RefSeq" id="WP_143691580.1">
    <property type="nucleotide sequence ID" value="NZ_AP025493.1"/>
</dbReference>
<proteinExistence type="predicted"/>
<evidence type="ECO:0000313" key="1">
    <source>
        <dbReference type="EMBL" id="KAA8681256.1"/>
    </source>
</evidence>
<accession>A0A5M9P540</accession>
<dbReference type="AlphaFoldDB" id="A0A5M9P540"/>